<evidence type="ECO:0008006" key="5">
    <source>
        <dbReference type="Google" id="ProtNLM"/>
    </source>
</evidence>
<feature type="transmembrane region" description="Helical" evidence="2">
    <location>
        <begin position="24"/>
        <end position="45"/>
    </location>
</feature>
<accession>A0BSM0</accession>
<feature type="compositionally biased region" description="Basic and acidic residues" evidence="1">
    <location>
        <begin position="286"/>
        <end position="296"/>
    </location>
</feature>
<dbReference type="GeneID" id="5014719"/>
<proteinExistence type="predicted"/>
<evidence type="ECO:0000313" key="4">
    <source>
        <dbReference type="Proteomes" id="UP000000600"/>
    </source>
</evidence>
<feature type="transmembrane region" description="Helical" evidence="2">
    <location>
        <begin position="105"/>
        <end position="128"/>
    </location>
</feature>
<feature type="transmembrane region" description="Helical" evidence="2">
    <location>
        <begin position="182"/>
        <end position="209"/>
    </location>
</feature>
<dbReference type="OMA" id="ECEQPNQ"/>
<keyword evidence="4" id="KW-1185">Reference proteome</keyword>
<feature type="region of interest" description="Disordered" evidence="1">
    <location>
        <begin position="253"/>
        <end position="320"/>
    </location>
</feature>
<evidence type="ECO:0000313" key="3">
    <source>
        <dbReference type="EMBL" id="CAK61537.1"/>
    </source>
</evidence>
<gene>
    <name evidence="3" type="ORF">GSPATT00031769001</name>
</gene>
<dbReference type="RefSeq" id="XP_001428935.1">
    <property type="nucleotide sequence ID" value="XM_001428898.1"/>
</dbReference>
<protein>
    <recommendedName>
        <fullName evidence="5">Derlin</fullName>
    </recommendedName>
</protein>
<reference evidence="3 4" key="1">
    <citation type="journal article" date="2006" name="Nature">
        <title>Global trends of whole-genome duplications revealed by the ciliate Paramecium tetraurelia.</title>
        <authorList>
            <consortium name="Genoscope"/>
            <person name="Aury J.-M."/>
            <person name="Jaillon O."/>
            <person name="Duret L."/>
            <person name="Noel B."/>
            <person name="Jubin C."/>
            <person name="Porcel B.M."/>
            <person name="Segurens B."/>
            <person name="Daubin V."/>
            <person name="Anthouard V."/>
            <person name="Aiach N."/>
            <person name="Arnaiz O."/>
            <person name="Billaut A."/>
            <person name="Beisson J."/>
            <person name="Blanc I."/>
            <person name="Bouhouche K."/>
            <person name="Camara F."/>
            <person name="Duharcourt S."/>
            <person name="Guigo R."/>
            <person name="Gogendeau D."/>
            <person name="Katinka M."/>
            <person name="Keller A.-M."/>
            <person name="Kissmehl R."/>
            <person name="Klotz C."/>
            <person name="Koll F."/>
            <person name="Le Moue A."/>
            <person name="Lepere C."/>
            <person name="Malinsky S."/>
            <person name="Nowacki M."/>
            <person name="Nowak J.K."/>
            <person name="Plattner H."/>
            <person name="Poulain J."/>
            <person name="Ruiz F."/>
            <person name="Serrano V."/>
            <person name="Zagulski M."/>
            <person name="Dessen P."/>
            <person name="Betermier M."/>
            <person name="Weissenbach J."/>
            <person name="Scarpelli C."/>
            <person name="Schachter V."/>
            <person name="Sperling L."/>
            <person name="Meyer E."/>
            <person name="Cohen J."/>
            <person name="Wincker P."/>
        </authorList>
    </citation>
    <scope>NUCLEOTIDE SEQUENCE [LARGE SCALE GENOMIC DNA]</scope>
    <source>
        <strain evidence="3 4">Stock d4-2</strain>
    </source>
</reference>
<keyword evidence="2" id="KW-0812">Transmembrane</keyword>
<dbReference type="Proteomes" id="UP000000600">
    <property type="component" value="Unassembled WGS sequence"/>
</dbReference>
<dbReference type="AlphaFoldDB" id="A0BSM0"/>
<dbReference type="HOGENOM" id="CLU_870040_0_0_1"/>
<dbReference type="EMBL" id="CT868014">
    <property type="protein sequence ID" value="CAK61537.1"/>
    <property type="molecule type" value="Genomic_DNA"/>
</dbReference>
<organism evidence="3 4">
    <name type="scientific">Paramecium tetraurelia</name>
    <dbReference type="NCBI Taxonomy" id="5888"/>
    <lineage>
        <taxon>Eukaryota</taxon>
        <taxon>Sar</taxon>
        <taxon>Alveolata</taxon>
        <taxon>Ciliophora</taxon>
        <taxon>Intramacronucleata</taxon>
        <taxon>Oligohymenophorea</taxon>
        <taxon>Peniculida</taxon>
        <taxon>Parameciidae</taxon>
        <taxon>Paramecium</taxon>
    </lineage>
</organism>
<feature type="compositionally biased region" description="Polar residues" evidence="1">
    <location>
        <begin position="268"/>
        <end position="282"/>
    </location>
</feature>
<keyword evidence="2" id="KW-0472">Membrane</keyword>
<evidence type="ECO:0000256" key="2">
    <source>
        <dbReference type="SAM" id="Phobius"/>
    </source>
</evidence>
<dbReference type="KEGG" id="ptm:GSPATT00031769001"/>
<dbReference type="OrthoDB" id="302915at2759"/>
<dbReference type="InParanoid" id="A0BSM0"/>
<evidence type="ECO:0000256" key="1">
    <source>
        <dbReference type="SAM" id="MobiDB-lite"/>
    </source>
</evidence>
<sequence>MNSEQQDSSNQLAKANLEQFLRKWWLQLLFGTKLVIGISWLFGFIDLLSNSAFYLFSNSPEQTIPFQIQRIFFSQFFTIDYTIDLLLAIICVYSKFEEIEAKYSTVIFIILILAIGSLTQLVCVLLQWALSSIYSPFYEIKAYGLWNYYIFCVFQECLNAPNGQSLFLIFPMQLKNQYYPIVLIIFFTLIQQSLTFVSTGFVSFAFYLFQNHLNYLHHANIEKIEKSFPLKYFTERNDFKKIQNYQDQLEPSVDARELQSVETPPAKLTSQGNPQQFRSSMVLSELQKEMNSKENECEQPNQDEDEEKKQNESNPSAQFE</sequence>
<name>A0BSM0_PARTE</name>
<keyword evidence="2" id="KW-1133">Transmembrane helix</keyword>
<feature type="transmembrane region" description="Helical" evidence="2">
    <location>
        <begin position="71"/>
        <end position="93"/>
    </location>
</feature>